<name>A0ABD2L5C6_9BILA</name>
<accession>A0ABD2L5C6</accession>
<dbReference type="Proteomes" id="UP001620626">
    <property type="component" value="Unassembled WGS sequence"/>
</dbReference>
<dbReference type="EMBL" id="JBICBT010000542">
    <property type="protein sequence ID" value="KAL3110368.1"/>
    <property type="molecule type" value="Genomic_DNA"/>
</dbReference>
<organism evidence="5 6">
    <name type="scientific">Heterodera trifolii</name>
    <dbReference type="NCBI Taxonomy" id="157864"/>
    <lineage>
        <taxon>Eukaryota</taxon>
        <taxon>Metazoa</taxon>
        <taxon>Ecdysozoa</taxon>
        <taxon>Nematoda</taxon>
        <taxon>Chromadorea</taxon>
        <taxon>Rhabditida</taxon>
        <taxon>Tylenchina</taxon>
        <taxon>Tylenchomorpha</taxon>
        <taxon>Tylenchoidea</taxon>
        <taxon>Heteroderidae</taxon>
        <taxon>Heteroderinae</taxon>
        <taxon>Heterodera</taxon>
    </lineage>
</organism>
<dbReference type="PANTHER" id="PTHR48097">
    <property type="entry name" value="L-THREONINE ALDOLASE-RELATED"/>
    <property type="match status" value="1"/>
</dbReference>
<dbReference type="InterPro" id="IPR015424">
    <property type="entry name" value="PyrdxlP-dep_Trfase"/>
</dbReference>
<keyword evidence="6" id="KW-1185">Reference proteome</keyword>
<dbReference type="PANTHER" id="PTHR48097:SF5">
    <property type="entry name" value="LOW SPECIFICITY L-THREONINE ALDOLASE"/>
    <property type="match status" value="1"/>
</dbReference>
<dbReference type="InterPro" id="IPR015421">
    <property type="entry name" value="PyrdxlP-dep_Trfase_major"/>
</dbReference>
<protein>
    <recommendedName>
        <fullName evidence="4">Aromatic amino acid beta-eliminating lyase/threonine aldolase domain-containing protein</fullName>
    </recommendedName>
</protein>
<evidence type="ECO:0000313" key="5">
    <source>
        <dbReference type="EMBL" id="KAL3110368.1"/>
    </source>
</evidence>
<feature type="domain" description="Aromatic amino acid beta-eliminating lyase/threonine aldolase" evidence="4">
    <location>
        <begin position="41"/>
        <end position="230"/>
    </location>
</feature>
<dbReference type="Gene3D" id="3.40.640.10">
    <property type="entry name" value="Type I PLP-dependent aspartate aminotransferase-like (Major domain)"/>
    <property type="match status" value="1"/>
</dbReference>
<comment type="cofactor">
    <cofactor evidence="1">
        <name>pyridoxal 5'-phosphate</name>
        <dbReference type="ChEBI" id="CHEBI:597326"/>
    </cofactor>
</comment>
<reference evidence="5 6" key="1">
    <citation type="submission" date="2024-10" db="EMBL/GenBank/DDBJ databases">
        <authorList>
            <person name="Kim D."/>
        </authorList>
    </citation>
    <scope>NUCLEOTIDE SEQUENCE [LARGE SCALE GENOMIC DNA]</scope>
    <source>
        <strain evidence="5">BH-2024</strain>
    </source>
</reference>
<comment type="similarity">
    <text evidence="2">Belongs to the threonine aldolase family.</text>
</comment>
<evidence type="ECO:0000313" key="6">
    <source>
        <dbReference type="Proteomes" id="UP001620626"/>
    </source>
</evidence>
<dbReference type="AlphaFoldDB" id="A0ABD2L5C6"/>
<gene>
    <name evidence="5" type="ORF">niasHT_011806</name>
</gene>
<dbReference type="InterPro" id="IPR001597">
    <property type="entry name" value="ArAA_b-elim_lyase/Thr_aldolase"/>
</dbReference>
<dbReference type="Pfam" id="PF01212">
    <property type="entry name" value="Beta_elim_lyase"/>
    <property type="match status" value="1"/>
</dbReference>
<proteinExistence type="inferred from homology"/>
<evidence type="ECO:0000256" key="3">
    <source>
        <dbReference type="ARBA" id="ARBA00022898"/>
    </source>
</evidence>
<sequence length="243" mass="26392">MTTALSVQRIGTVKRIASQATTKLAIKRPISLAAAMKMINLTSDNWSGAHPKISEALLRHCDGGATAYGASVLDRKIERTFNEVFERDVAVFFVGTGTAANALSMAYVNRAGGIIFAHRHAHLIEDECGAPEYFTGGARLVGVSGAEGRIEPEALEEAIQRYPPKPVSVHAGRPMAVSITQSTESGTLYSLAQIRRIASIAHSHGIPLHMDGARFANAVRHGGNEQRKIRKMIRRKVIRKIEM</sequence>
<evidence type="ECO:0000256" key="2">
    <source>
        <dbReference type="ARBA" id="ARBA00006966"/>
    </source>
</evidence>
<dbReference type="SUPFAM" id="SSF53383">
    <property type="entry name" value="PLP-dependent transferases"/>
    <property type="match status" value="1"/>
</dbReference>
<comment type="caution">
    <text evidence="5">The sequence shown here is derived from an EMBL/GenBank/DDBJ whole genome shotgun (WGS) entry which is preliminary data.</text>
</comment>
<evidence type="ECO:0000256" key="1">
    <source>
        <dbReference type="ARBA" id="ARBA00001933"/>
    </source>
</evidence>
<evidence type="ECO:0000259" key="4">
    <source>
        <dbReference type="Pfam" id="PF01212"/>
    </source>
</evidence>
<keyword evidence="3" id="KW-0663">Pyridoxal phosphate</keyword>